<evidence type="ECO:0000313" key="4">
    <source>
        <dbReference type="EMBL" id="OYD08867.1"/>
    </source>
</evidence>
<dbReference type="RefSeq" id="WP_094263215.1">
    <property type="nucleotide sequence ID" value="NZ_NOWF01000002.1"/>
</dbReference>
<dbReference type="EMBL" id="NOWF01000002">
    <property type="protein sequence ID" value="OYD08867.1"/>
    <property type="molecule type" value="Genomic_DNA"/>
</dbReference>
<dbReference type="OrthoDB" id="2991420at2"/>
<evidence type="ECO:0008006" key="6">
    <source>
        <dbReference type="Google" id="ProtNLM"/>
    </source>
</evidence>
<comment type="caution">
    <text evidence="4">The sequence shown here is derived from an EMBL/GenBank/DDBJ whole genome shotgun (WGS) entry which is preliminary data.</text>
</comment>
<keyword evidence="2" id="KW-0812">Transmembrane</keyword>
<dbReference type="AlphaFoldDB" id="A0A235BAF5"/>
<feature type="region of interest" description="Disordered" evidence="1">
    <location>
        <begin position="141"/>
        <end position="210"/>
    </location>
</feature>
<dbReference type="Proteomes" id="UP000215459">
    <property type="component" value="Unassembled WGS sequence"/>
</dbReference>
<feature type="compositionally biased region" description="Acidic residues" evidence="1">
    <location>
        <begin position="144"/>
        <end position="170"/>
    </location>
</feature>
<keyword evidence="2" id="KW-0472">Membrane</keyword>
<accession>A0A235BAF5</accession>
<feature type="chain" id="PRO_5013371252" description="Gram-positive cocci surface proteins LPxTG domain-containing protein" evidence="3">
    <location>
        <begin position="26"/>
        <end position="385"/>
    </location>
</feature>
<organism evidence="4 5">
    <name type="scientific">Paludifilum halophilum</name>
    <dbReference type="NCBI Taxonomy" id="1642702"/>
    <lineage>
        <taxon>Bacteria</taxon>
        <taxon>Bacillati</taxon>
        <taxon>Bacillota</taxon>
        <taxon>Bacilli</taxon>
        <taxon>Bacillales</taxon>
        <taxon>Thermoactinomycetaceae</taxon>
        <taxon>Paludifilum</taxon>
    </lineage>
</organism>
<feature type="compositionally biased region" description="Low complexity" evidence="1">
    <location>
        <begin position="186"/>
        <end position="199"/>
    </location>
</feature>
<evidence type="ECO:0000256" key="1">
    <source>
        <dbReference type="SAM" id="MobiDB-lite"/>
    </source>
</evidence>
<gene>
    <name evidence="4" type="ORF">CHM34_03530</name>
</gene>
<keyword evidence="3" id="KW-0732">Signal</keyword>
<protein>
    <recommendedName>
        <fullName evidence="6">Gram-positive cocci surface proteins LPxTG domain-containing protein</fullName>
    </recommendedName>
</protein>
<keyword evidence="2" id="KW-1133">Transmembrane helix</keyword>
<dbReference type="NCBIfam" id="TIGR01167">
    <property type="entry name" value="LPXTG_anchor"/>
    <property type="match status" value="1"/>
</dbReference>
<feature type="compositionally biased region" description="Basic and acidic residues" evidence="1">
    <location>
        <begin position="329"/>
        <end position="339"/>
    </location>
</feature>
<feature type="signal peptide" evidence="3">
    <location>
        <begin position="1"/>
        <end position="25"/>
    </location>
</feature>
<reference evidence="4 5" key="1">
    <citation type="submission" date="2017-07" db="EMBL/GenBank/DDBJ databases">
        <title>The genome sequence of Paludifilum halophilum highlights mechanisms for microbial adaptation to high salt environemnts.</title>
        <authorList>
            <person name="Belbahri L."/>
        </authorList>
    </citation>
    <scope>NUCLEOTIDE SEQUENCE [LARGE SCALE GENOMIC DNA]</scope>
    <source>
        <strain evidence="4 5">DSM 102817</strain>
    </source>
</reference>
<evidence type="ECO:0000256" key="2">
    <source>
        <dbReference type="SAM" id="Phobius"/>
    </source>
</evidence>
<proteinExistence type="predicted"/>
<feature type="transmembrane region" description="Helical" evidence="2">
    <location>
        <begin position="359"/>
        <end position="379"/>
    </location>
</feature>
<name>A0A235BAF5_9BACL</name>
<sequence length="385" mass="41444">MKRHFLIAFMLVFGLMMVSPGLASADSTASGDLKFKQLIYHYNPAKENHSLKVKLDAKADDVEGNFKLVHGGETVGSVDGNNEVTFDELPFELGKKESLVVIFDGKLKGQDVHLQICLDLVAKVSNSGNILANGKAQIGQCSDEGNDDDNGNNNDGDDNNGDNNDGDNNDGDGNNGDNNDGDNNDGDNNNGDNNDGNDGQTPEQCKEFDPAKVSPEDIHEVNVEQQEDGDQIKVTAQLKDAKKAEGKWELMAGLATAENPAVHKTQNGGTSATFTLDKSEFTKEGQYGIAVLFSGTIDEEDCQWGVGVNLFNLKPGDNNNDDEITTPEKQPEQPKSPEDVKEIVDDVKGGKMPDTSSHAVNSMLLGTLLLTAGAGILFFRRKQLN</sequence>
<evidence type="ECO:0000313" key="5">
    <source>
        <dbReference type="Proteomes" id="UP000215459"/>
    </source>
</evidence>
<keyword evidence="5" id="KW-1185">Reference proteome</keyword>
<feature type="region of interest" description="Disordered" evidence="1">
    <location>
        <begin position="313"/>
        <end position="339"/>
    </location>
</feature>
<evidence type="ECO:0000256" key="3">
    <source>
        <dbReference type="SAM" id="SignalP"/>
    </source>
</evidence>